<gene>
    <name evidence="1" type="ORF">TR51_06515</name>
</gene>
<keyword evidence="2" id="KW-1185">Reference proteome</keyword>
<dbReference type="AlphaFoldDB" id="A0A0D0P5Z9"/>
<evidence type="ECO:0000313" key="2">
    <source>
        <dbReference type="Proteomes" id="UP000032066"/>
    </source>
</evidence>
<proteinExistence type="predicted"/>
<protein>
    <submittedName>
        <fullName evidence="1">Uncharacterized protein</fullName>
    </submittedName>
</protein>
<sequence length="79" mass="8954">MQFIYAVLVGNDPFAARTTLAEAQAHAEAAHSEHLSTPQTYRWDEETGIHDTRVWQLRVKGPSGRYAKTYRSVHELPTS</sequence>
<dbReference type="PATRIC" id="fig|2064.6.peg.1431"/>
<dbReference type="OrthoDB" id="9949518at2"/>
<evidence type="ECO:0000313" key="1">
    <source>
        <dbReference type="EMBL" id="KIQ67036.1"/>
    </source>
</evidence>
<dbReference type="Proteomes" id="UP000032066">
    <property type="component" value="Unassembled WGS sequence"/>
</dbReference>
<organism evidence="1 2">
    <name type="scientific">Kitasatospora griseola</name>
    <name type="common">Streptomyces griseolosporeus</name>
    <dbReference type="NCBI Taxonomy" id="2064"/>
    <lineage>
        <taxon>Bacteria</taxon>
        <taxon>Bacillati</taxon>
        <taxon>Actinomycetota</taxon>
        <taxon>Actinomycetes</taxon>
        <taxon>Kitasatosporales</taxon>
        <taxon>Streptomycetaceae</taxon>
        <taxon>Kitasatospora</taxon>
    </lineage>
</organism>
<dbReference type="RefSeq" id="WP_043908774.1">
    <property type="nucleotide sequence ID" value="NZ_JXZB01000001.1"/>
</dbReference>
<reference evidence="1 2" key="1">
    <citation type="submission" date="2015-02" db="EMBL/GenBank/DDBJ databases">
        <title>Draft genome sequence of Kitasatospora griseola MF730-N6, a bafilomycin, terpentecin and satosporin producer.</title>
        <authorList>
            <person name="Arens J.C."/>
            <person name="Haltli B."/>
            <person name="Kerr R.G."/>
        </authorList>
    </citation>
    <scope>NUCLEOTIDE SEQUENCE [LARGE SCALE GENOMIC DNA]</scope>
    <source>
        <strain evidence="1 2">MF730-N6</strain>
    </source>
</reference>
<name>A0A0D0P5Z9_KITGR</name>
<comment type="caution">
    <text evidence="1">The sequence shown here is derived from an EMBL/GenBank/DDBJ whole genome shotgun (WGS) entry which is preliminary data.</text>
</comment>
<accession>A0A0D0P5Z9</accession>
<dbReference type="STRING" id="2064.TR51_06515"/>
<dbReference type="EMBL" id="JXZB01000001">
    <property type="protein sequence ID" value="KIQ67036.1"/>
    <property type="molecule type" value="Genomic_DNA"/>
</dbReference>